<sequence length="82" mass="9248">METLKNSFEQLKSVIISSNPNPWYTAMVDALGNFENEFNQYLTTISPTIEEPTVVEEPVVVEESTVVEEPVVKKTVKKTTTK</sequence>
<name>A0A6J5LV83_9CAUD</name>
<organism evidence="1">
    <name type="scientific">uncultured Caudovirales phage</name>
    <dbReference type="NCBI Taxonomy" id="2100421"/>
    <lineage>
        <taxon>Viruses</taxon>
        <taxon>Duplodnaviria</taxon>
        <taxon>Heunggongvirae</taxon>
        <taxon>Uroviricota</taxon>
        <taxon>Caudoviricetes</taxon>
        <taxon>Peduoviridae</taxon>
        <taxon>Maltschvirus</taxon>
        <taxon>Maltschvirus maltsch</taxon>
    </lineage>
</organism>
<proteinExistence type="predicted"/>
<gene>
    <name evidence="1" type="ORF">UFOVP331_75</name>
</gene>
<accession>A0A6J5LV83</accession>
<dbReference type="EMBL" id="LR796345">
    <property type="protein sequence ID" value="CAB4138504.1"/>
    <property type="molecule type" value="Genomic_DNA"/>
</dbReference>
<evidence type="ECO:0000313" key="1">
    <source>
        <dbReference type="EMBL" id="CAB4138504.1"/>
    </source>
</evidence>
<protein>
    <submittedName>
        <fullName evidence="1">Uncharacterized protein</fullName>
    </submittedName>
</protein>
<reference evidence="1" key="1">
    <citation type="submission" date="2020-04" db="EMBL/GenBank/DDBJ databases">
        <authorList>
            <person name="Chiriac C."/>
            <person name="Salcher M."/>
            <person name="Ghai R."/>
            <person name="Kavagutti S V."/>
        </authorList>
    </citation>
    <scope>NUCLEOTIDE SEQUENCE</scope>
</reference>